<dbReference type="InterPro" id="IPR029018">
    <property type="entry name" value="Hex-like_dom2"/>
</dbReference>
<dbReference type="Pfam" id="PF02838">
    <property type="entry name" value="Glyco_hydro_20b"/>
    <property type="match status" value="1"/>
</dbReference>
<dbReference type="InterPro" id="IPR013783">
    <property type="entry name" value="Ig-like_fold"/>
</dbReference>
<evidence type="ECO:0000256" key="4">
    <source>
        <dbReference type="ARBA" id="ARBA00022801"/>
    </source>
</evidence>
<feature type="domain" description="Cadherin" evidence="11">
    <location>
        <begin position="951"/>
        <end position="1082"/>
    </location>
</feature>
<evidence type="ECO:0000256" key="3">
    <source>
        <dbReference type="ARBA" id="ARBA00012663"/>
    </source>
</evidence>
<evidence type="ECO:0000256" key="1">
    <source>
        <dbReference type="ARBA" id="ARBA00001231"/>
    </source>
</evidence>
<evidence type="ECO:0000256" key="2">
    <source>
        <dbReference type="ARBA" id="ARBA00006285"/>
    </source>
</evidence>
<feature type="signal peptide" evidence="9">
    <location>
        <begin position="1"/>
        <end position="30"/>
    </location>
</feature>
<protein>
    <recommendedName>
        <fullName evidence="3">beta-N-acetylhexosaminidase</fullName>
        <ecNumber evidence="3">3.2.1.52</ecNumber>
    </recommendedName>
</protein>
<dbReference type="GO" id="GO:0005975">
    <property type="term" value="P:carbohydrate metabolic process"/>
    <property type="evidence" value="ECO:0007669"/>
    <property type="project" value="InterPro"/>
</dbReference>
<dbReference type="InterPro" id="IPR025705">
    <property type="entry name" value="Beta_hexosaminidase_sua/sub"/>
</dbReference>
<evidence type="ECO:0000256" key="7">
    <source>
        <dbReference type="SAM" id="MobiDB-lite"/>
    </source>
</evidence>
<dbReference type="InterPro" id="IPR008979">
    <property type="entry name" value="Galactose-bd-like_sf"/>
</dbReference>
<evidence type="ECO:0000256" key="6">
    <source>
        <dbReference type="PIRSR" id="PIRSR625705-1"/>
    </source>
</evidence>
<evidence type="ECO:0000313" key="13">
    <source>
        <dbReference type="Proteomes" id="UP000326336"/>
    </source>
</evidence>
<feature type="chain" id="PRO_5024943460" description="beta-N-acetylhexosaminidase" evidence="9">
    <location>
        <begin position="31"/>
        <end position="1204"/>
    </location>
</feature>
<dbReference type="OrthoDB" id="9763537at2"/>
<evidence type="ECO:0000259" key="10">
    <source>
        <dbReference type="PROSITE" id="PS50022"/>
    </source>
</evidence>
<dbReference type="Gene3D" id="3.30.379.10">
    <property type="entry name" value="Chitobiase/beta-hexosaminidase domain 2-like"/>
    <property type="match status" value="1"/>
</dbReference>
<dbReference type="Proteomes" id="UP000326336">
    <property type="component" value="Unassembled WGS sequence"/>
</dbReference>
<reference evidence="12 13" key="1">
    <citation type="journal article" date="2019" name="Int. J. Syst. Evol. Microbiol.">
        <title>Bifidobacterium jacchi sp. nov., isolated from the faeces of a baby common marmoset (Callithrix jacchus).</title>
        <authorList>
            <person name="Modesto M."/>
            <person name="Watanabe K."/>
            <person name="Arita M."/>
            <person name="Satti M."/>
            <person name="Oki K."/>
            <person name="Sciavilla P."/>
            <person name="Patavino C."/>
            <person name="Camma C."/>
            <person name="Michelini S."/>
            <person name="Sgorbati B."/>
            <person name="Mattarelli P."/>
        </authorList>
    </citation>
    <scope>NUCLEOTIDE SEQUENCE [LARGE SCALE GENOMIC DNA]</scope>
    <source>
        <strain evidence="12 13">MRM 9.3</strain>
    </source>
</reference>
<keyword evidence="5" id="KW-0326">Glycosidase</keyword>
<dbReference type="PRINTS" id="PR00738">
    <property type="entry name" value="GLHYDRLASE20"/>
</dbReference>
<dbReference type="SUPFAM" id="SSF55545">
    <property type="entry name" value="beta-N-acetylhexosaminidase-like domain"/>
    <property type="match status" value="1"/>
</dbReference>
<feature type="active site" description="Proton donor" evidence="6">
    <location>
        <position position="556"/>
    </location>
</feature>
<feature type="domain" description="F5/8 type C" evidence="10">
    <location>
        <begin position="52"/>
        <end position="196"/>
    </location>
</feature>
<dbReference type="SUPFAM" id="SSF49785">
    <property type="entry name" value="Galactose-binding domain-like"/>
    <property type="match status" value="1"/>
</dbReference>
<dbReference type="PROSITE" id="PS50022">
    <property type="entry name" value="FA58C_3"/>
    <property type="match status" value="1"/>
</dbReference>
<keyword evidence="8" id="KW-0812">Transmembrane</keyword>
<evidence type="ECO:0000313" key="12">
    <source>
        <dbReference type="EMBL" id="KAB5606968.1"/>
    </source>
</evidence>
<dbReference type="Gene3D" id="2.60.40.10">
    <property type="entry name" value="Immunoglobulins"/>
    <property type="match status" value="3"/>
</dbReference>
<dbReference type="Pfam" id="PF00754">
    <property type="entry name" value="F5_F8_type_C"/>
    <property type="match status" value="1"/>
</dbReference>
<proteinExistence type="inferred from homology"/>
<dbReference type="InterPro" id="IPR002126">
    <property type="entry name" value="Cadherin-like_dom"/>
</dbReference>
<organism evidence="12 13">
    <name type="scientific">Bifidobacterium jacchi</name>
    <dbReference type="NCBI Taxonomy" id="2490545"/>
    <lineage>
        <taxon>Bacteria</taxon>
        <taxon>Bacillati</taxon>
        <taxon>Actinomycetota</taxon>
        <taxon>Actinomycetes</taxon>
        <taxon>Bifidobacteriales</taxon>
        <taxon>Bifidobacteriaceae</taxon>
        <taxon>Bifidobacterium</taxon>
    </lineage>
</organism>
<accession>A0A5N5RI54</accession>
<dbReference type="InterPro" id="IPR017853">
    <property type="entry name" value="GH"/>
</dbReference>
<dbReference type="PANTHER" id="PTHR22600">
    <property type="entry name" value="BETA-HEXOSAMINIDASE"/>
    <property type="match status" value="1"/>
</dbReference>
<comment type="caution">
    <text evidence="12">The sequence shown here is derived from an EMBL/GenBank/DDBJ whole genome shotgun (WGS) entry which is preliminary data.</text>
</comment>
<sequence>MMSIRRSAIRFASIVGAVAMALMPASGALAIENTDASANQAATQAATPFNLATLATVTASGQEVSGRFGPALAADNKELPANATNPSVHNATDASRWSADGGSGPWWLAYEFPGKATITSINIGWGNTYATDYSIQTSTDGQNWTDVKTGLKASAKAQWVETKLDQPLVTSHIRMTAKAKSQNYSLSVWEMRVMGTITAEQTDPLSRLTPKPLYSQNRSGGTFTFTDDTCVYLKDDSLKAAADVLRESLGESYGLKLPIGDSKCAVSFELDKNLDVSDKVSDTQSISKDESYTITTSKSVISVKARSATAGIWAAQSLIQLVGPWANSTVKLAAQASVPSVRIEDAPRYQWRGLLLDPARSFYTADEVKTMIDVMSAYKMNTLHIHLTDDEGARIEITNEGRAAGDTTDYTKLAEKSSKLGYPSAYPNNAWSPAIDGLPGYYTQAQFTDLVTYAADRGIAIVPEIDGPGHSLGLLHGLKELNVGNSNPKPAAGKDTPDLTKETQGRSSLATDSEITYTVLGHIMDQLDSMIDKGIAASSMPSSEIKRQYFHMGGDELFLGGGTGDKVQREQQYLGRVGDMIKKDNKTAIVWNDGLAAVDQIPEGSVVQHWTGNAATSANIQKLLNQRNGKIIMSPATNAYFPQKPGNELTGVSWACSGACTTSNFYNWNPTTQAGTTEEKVLGVEDALWSEHLRSLNDAELLMYTRLMATAEVGWTQQDRRDYADWVKRASDIGIDLMNRGNNFHKASEISWKGSYVAVDSAAQKLADGGKAVIGRYAEPGLTSTDGVHVTATYTKKDGTTVDLPVELAMKTAFGAQSKDANGKLIVNSAHMNSIVDVIATLPADALASADEAVGTIDVTVSSDSYPIPSASAMSIATKGGRIVQAWVGERPPIETPDPEPEPDPDTTKPVIKGADNVTIDQGVSFNPLDGVTATDDVDGDLTKSIKVSGSVDTSKPGAYKLTYSVSDKAGKTTTVTRTVTVKAKDTGKKDTVAPVIKGAGDVTIDQDVSFNPLDGVTATDDVDGDLTTSITVDGSVDTSKPGAYELTYSVSDKAGNTASVTRTVTVKAKDTGKKDTVAPVIKGADNVTILVGAKFDPRAGVTAYDDVDGDVTTRISGYGRLDVNTPGTYTFTYRVSDKAGNIATVVRTVTVKAKDTGKEPGEPKKETGDKLSNTGVSVAAMAAAAGLLVVGGAAVMVLRKRRA</sequence>
<dbReference type="EMBL" id="RQSP01000017">
    <property type="protein sequence ID" value="KAB5606968.1"/>
    <property type="molecule type" value="Genomic_DNA"/>
</dbReference>
<dbReference type="PANTHER" id="PTHR22600:SF57">
    <property type="entry name" value="BETA-N-ACETYLHEXOSAMINIDASE"/>
    <property type="match status" value="1"/>
</dbReference>
<dbReference type="GO" id="GO:0005509">
    <property type="term" value="F:calcium ion binding"/>
    <property type="evidence" value="ECO:0007669"/>
    <property type="project" value="InterPro"/>
</dbReference>
<dbReference type="Gene3D" id="3.20.20.80">
    <property type="entry name" value="Glycosidases"/>
    <property type="match status" value="1"/>
</dbReference>
<dbReference type="InterPro" id="IPR000421">
    <property type="entry name" value="FA58C"/>
</dbReference>
<keyword evidence="8" id="KW-1133">Transmembrane helix</keyword>
<dbReference type="InterPro" id="IPR015883">
    <property type="entry name" value="Glyco_hydro_20_cat"/>
</dbReference>
<dbReference type="EC" id="3.2.1.52" evidence="3"/>
<feature type="transmembrane region" description="Helical" evidence="8">
    <location>
        <begin position="1179"/>
        <end position="1199"/>
    </location>
</feature>
<feature type="region of interest" description="Disordered" evidence="7">
    <location>
        <begin position="889"/>
        <end position="910"/>
    </location>
</feature>
<comment type="similarity">
    <text evidence="2">Belongs to the glycosyl hydrolase 20 family.</text>
</comment>
<dbReference type="RefSeq" id="WP_151916841.1">
    <property type="nucleotide sequence ID" value="NZ_RQSP01000017.1"/>
</dbReference>
<keyword evidence="4" id="KW-0378">Hydrolase</keyword>
<keyword evidence="13" id="KW-1185">Reference proteome</keyword>
<dbReference type="GO" id="GO:0007156">
    <property type="term" value="P:homophilic cell adhesion via plasma membrane adhesion molecules"/>
    <property type="evidence" value="ECO:0007669"/>
    <property type="project" value="InterPro"/>
</dbReference>
<dbReference type="PROSITE" id="PS50268">
    <property type="entry name" value="CADHERIN_2"/>
    <property type="match status" value="1"/>
</dbReference>
<evidence type="ECO:0000256" key="8">
    <source>
        <dbReference type="SAM" id="Phobius"/>
    </source>
</evidence>
<feature type="compositionally biased region" description="Basic and acidic residues" evidence="7">
    <location>
        <begin position="495"/>
        <end position="504"/>
    </location>
</feature>
<dbReference type="InterPro" id="IPR032179">
    <property type="entry name" value="Cry22Aa_Ig-like"/>
</dbReference>
<dbReference type="Pfam" id="PF00728">
    <property type="entry name" value="Glyco_hydro_20"/>
    <property type="match status" value="1"/>
</dbReference>
<feature type="region of interest" description="Disordered" evidence="7">
    <location>
        <begin position="485"/>
        <end position="508"/>
    </location>
</feature>
<dbReference type="AlphaFoldDB" id="A0A5N5RI54"/>
<dbReference type="GO" id="GO:0016020">
    <property type="term" value="C:membrane"/>
    <property type="evidence" value="ECO:0007669"/>
    <property type="project" value="InterPro"/>
</dbReference>
<comment type="catalytic activity">
    <reaction evidence="1">
        <text>Hydrolysis of terminal non-reducing N-acetyl-D-hexosamine residues in N-acetyl-beta-D-hexosaminides.</text>
        <dbReference type="EC" id="3.2.1.52"/>
    </reaction>
</comment>
<keyword evidence="9" id="KW-0732">Signal</keyword>
<dbReference type="SUPFAM" id="SSF51445">
    <property type="entry name" value="(Trans)glycosidases"/>
    <property type="match status" value="1"/>
</dbReference>
<gene>
    <name evidence="12" type="ORF">EHS19_05855</name>
</gene>
<keyword evidence="8" id="KW-0472">Membrane</keyword>
<evidence type="ECO:0000256" key="9">
    <source>
        <dbReference type="SAM" id="SignalP"/>
    </source>
</evidence>
<dbReference type="GO" id="GO:0030203">
    <property type="term" value="P:glycosaminoglycan metabolic process"/>
    <property type="evidence" value="ECO:0007669"/>
    <property type="project" value="TreeGrafter"/>
</dbReference>
<evidence type="ECO:0000259" key="11">
    <source>
        <dbReference type="PROSITE" id="PS50268"/>
    </source>
</evidence>
<name>A0A5N5RI54_9BIFI</name>
<dbReference type="Gene3D" id="2.60.120.260">
    <property type="entry name" value="Galactose-binding domain-like"/>
    <property type="match status" value="1"/>
</dbReference>
<dbReference type="GO" id="GO:0004563">
    <property type="term" value="F:beta-N-acetylhexosaminidase activity"/>
    <property type="evidence" value="ECO:0007669"/>
    <property type="project" value="UniProtKB-EC"/>
</dbReference>
<dbReference type="InterPro" id="IPR015882">
    <property type="entry name" value="HEX_bac_N"/>
</dbReference>
<dbReference type="Pfam" id="PF16403">
    <property type="entry name" value="Bact_surface_Ig-like"/>
    <property type="match status" value="3"/>
</dbReference>
<evidence type="ECO:0000256" key="5">
    <source>
        <dbReference type="ARBA" id="ARBA00023295"/>
    </source>
</evidence>